<dbReference type="AlphaFoldDB" id="A0AAW4B5V9"/>
<organism evidence="1 3">
    <name type="scientific">Vibrio anguillarum</name>
    <name type="common">Listonella anguillarum</name>
    <dbReference type="NCBI Taxonomy" id="55601"/>
    <lineage>
        <taxon>Bacteria</taxon>
        <taxon>Pseudomonadati</taxon>
        <taxon>Pseudomonadota</taxon>
        <taxon>Gammaproteobacteria</taxon>
        <taxon>Vibrionales</taxon>
        <taxon>Vibrionaceae</taxon>
        <taxon>Vibrio</taxon>
    </lineage>
</organism>
<evidence type="ECO:0000313" key="3">
    <source>
        <dbReference type="Proteomes" id="UP000722957"/>
    </source>
</evidence>
<dbReference type="KEGG" id="vau:VANGNB10_cI0585c"/>
<evidence type="ECO:0000313" key="4">
    <source>
        <dbReference type="Proteomes" id="UP000726136"/>
    </source>
</evidence>
<dbReference type="Proteomes" id="UP000726136">
    <property type="component" value="Unassembled WGS sequence"/>
</dbReference>
<keyword evidence="4" id="KW-1185">Reference proteome</keyword>
<reference evidence="3 4" key="1">
    <citation type="journal article" date="2021" name="PeerJ">
        <title>Analysis of 44 Vibrio anguillarum genomes reveals high genetic diversity.</title>
        <authorList>
            <person name="Hansen M.J."/>
            <person name="Dalsgaard I."/>
        </authorList>
    </citation>
    <scope>NUCLEOTIDE SEQUENCE [LARGE SCALE GENOMIC DNA]</scope>
    <source>
        <strain evidence="2 4">040915-1/1B</strain>
        <strain evidence="1 3">17-16730-2A</strain>
    </source>
</reference>
<sequence length="66" mass="7629">MKREKEKISGLTESSCENQDIDHFLDLLEKDIEQHPSKLIVPSQEVKEELDEIVSDYSLLLGVRMV</sequence>
<name>A0AAW4B5V9_VIBAN</name>
<evidence type="ECO:0000313" key="2">
    <source>
        <dbReference type="EMBL" id="MBF4377060.1"/>
    </source>
</evidence>
<dbReference type="EMBL" id="RDOM01000042">
    <property type="protein sequence ID" value="MBF4273215.1"/>
    <property type="molecule type" value="Genomic_DNA"/>
</dbReference>
<dbReference type="RefSeq" id="WP_013857575.1">
    <property type="nucleotide sequence ID" value="NZ_CP021980.1"/>
</dbReference>
<accession>A0AAW4B5V9</accession>
<evidence type="ECO:0000313" key="1">
    <source>
        <dbReference type="EMBL" id="MBF4273215.1"/>
    </source>
</evidence>
<dbReference type="Proteomes" id="UP000722957">
    <property type="component" value="Unassembled WGS sequence"/>
</dbReference>
<gene>
    <name evidence="1" type="ORF">EAY07_14500</name>
    <name evidence="2" type="ORF">EAY46_29230</name>
</gene>
<dbReference type="EMBL" id="RDPI01001363">
    <property type="protein sequence ID" value="MBF4377060.1"/>
    <property type="molecule type" value="Genomic_DNA"/>
</dbReference>
<comment type="caution">
    <text evidence="1">The sequence shown here is derived from an EMBL/GenBank/DDBJ whole genome shotgun (WGS) entry which is preliminary data.</text>
</comment>
<proteinExistence type="predicted"/>
<protein>
    <submittedName>
        <fullName evidence="1">Uncharacterized protein</fullName>
    </submittedName>
</protein>